<evidence type="ECO:0008006" key="3">
    <source>
        <dbReference type="Google" id="ProtNLM"/>
    </source>
</evidence>
<evidence type="ECO:0000313" key="1">
    <source>
        <dbReference type="EMBL" id="MBT1701191.1"/>
    </source>
</evidence>
<accession>A0AAP2DRG1</accession>
<organism evidence="1 2">
    <name type="scientific">Chryseosolibacter histidini</name>
    <dbReference type="NCBI Taxonomy" id="2782349"/>
    <lineage>
        <taxon>Bacteria</taxon>
        <taxon>Pseudomonadati</taxon>
        <taxon>Bacteroidota</taxon>
        <taxon>Cytophagia</taxon>
        <taxon>Cytophagales</taxon>
        <taxon>Chryseotaleaceae</taxon>
        <taxon>Chryseosolibacter</taxon>
    </lineage>
</organism>
<proteinExistence type="predicted"/>
<reference evidence="1 2" key="1">
    <citation type="submission" date="2021-05" db="EMBL/GenBank/DDBJ databases">
        <title>A Polyphasic approach of four new species of the genus Ohtaekwangia: Ohtaekwangia histidinii sp. nov., Ohtaekwangia cretensis sp. nov., Ohtaekwangia indiensis sp. nov., Ohtaekwangia reichenbachii sp. nov. from diverse environment.</title>
        <authorList>
            <person name="Octaviana S."/>
        </authorList>
    </citation>
    <scope>NUCLEOTIDE SEQUENCE [LARGE SCALE GENOMIC DNA]</scope>
    <source>
        <strain evidence="1 2">PWU4</strain>
    </source>
</reference>
<evidence type="ECO:0000313" key="2">
    <source>
        <dbReference type="Proteomes" id="UP001319200"/>
    </source>
</evidence>
<protein>
    <recommendedName>
        <fullName evidence="3">Lipoprotein</fullName>
    </recommendedName>
</protein>
<comment type="caution">
    <text evidence="1">The sequence shown here is derived from an EMBL/GenBank/DDBJ whole genome shotgun (WGS) entry which is preliminary data.</text>
</comment>
<dbReference type="EMBL" id="JAHESF010000060">
    <property type="protein sequence ID" value="MBT1701191.1"/>
    <property type="molecule type" value="Genomic_DNA"/>
</dbReference>
<name>A0AAP2DRG1_9BACT</name>
<dbReference type="RefSeq" id="WP_254169877.1">
    <property type="nucleotide sequence ID" value="NZ_JAHESF010000060.1"/>
</dbReference>
<dbReference type="AlphaFoldDB" id="A0AAP2DRG1"/>
<dbReference type="Proteomes" id="UP001319200">
    <property type="component" value="Unassembled WGS sequence"/>
</dbReference>
<dbReference type="PROSITE" id="PS51257">
    <property type="entry name" value="PROKAR_LIPOPROTEIN"/>
    <property type="match status" value="1"/>
</dbReference>
<sequence>MKKILLPGLVLCFLVSCSISHITKGKASRNQELIGETASIVLEKKIRRLNIDTLRDEDLRKRLKKLNAWNVEVAYDKKTEFDSVVVFSRPGFSLSSEQIIYDFARKKRDLETTKNGLVPISDRIYYREIMWIIS</sequence>
<keyword evidence="2" id="KW-1185">Reference proteome</keyword>
<gene>
    <name evidence="1" type="ORF">KK083_30145</name>
</gene>